<dbReference type="PANTHER" id="PTHR48449:SF1">
    <property type="entry name" value="DUF1985 DOMAIN-CONTAINING PROTEIN"/>
    <property type="match status" value="1"/>
</dbReference>
<dbReference type="Proteomes" id="UP001234989">
    <property type="component" value="Chromosome 2"/>
</dbReference>
<gene>
    <name evidence="1" type="ORF">MTR67_008638</name>
</gene>
<dbReference type="PANTHER" id="PTHR48449">
    <property type="entry name" value="DUF1985 DOMAIN-CONTAINING PROTEIN"/>
    <property type="match status" value="1"/>
</dbReference>
<name>A0AAF0Q2E0_SOLVR</name>
<reference evidence="1" key="1">
    <citation type="submission" date="2023-08" db="EMBL/GenBank/DDBJ databases">
        <title>A de novo genome assembly of Solanum verrucosum Schlechtendal, a Mexican diploid species geographically isolated from the other diploid A-genome species in potato relatives.</title>
        <authorList>
            <person name="Hosaka K."/>
        </authorList>
    </citation>
    <scope>NUCLEOTIDE SEQUENCE</scope>
    <source>
        <tissue evidence="1">Young leaves</tissue>
    </source>
</reference>
<keyword evidence="2" id="KW-1185">Reference proteome</keyword>
<protein>
    <submittedName>
        <fullName evidence="1">Uncharacterized protein</fullName>
    </submittedName>
</protein>
<evidence type="ECO:0000313" key="2">
    <source>
        <dbReference type="Proteomes" id="UP001234989"/>
    </source>
</evidence>
<dbReference type="AlphaFoldDB" id="A0AAF0Q2E0"/>
<accession>A0AAF0Q2E0</accession>
<proteinExistence type="predicted"/>
<organism evidence="1 2">
    <name type="scientific">Solanum verrucosum</name>
    <dbReference type="NCBI Taxonomy" id="315347"/>
    <lineage>
        <taxon>Eukaryota</taxon>
        <taxon>Viridiplantae</taxon>
        <taxon>Streptophyta</taxon>
        <taxon>Embryophyta</taxon>
        <taxon>Tracheophyta</taxon>
        <taxon>Spermatophyta</taxon>
        <taxon>Magnoliopsida</taxon>
        <taxon>eudicotyledons</taxon>
        <taxon>Gunneridae</taxon>
        <taxon>Pentapetalae</taxon>
        <taxon>asterids</taxon>
        <taxon>lamiids</taxon>
        <taxon>Solanales</taxon>
        <taxon>Solanaceae</taxon>
        <taxon>Solanoideae</taxon>
        <taxon>Solaneae</taxon>
        <taxon>Solanum</taxon>
    </lineage>
</organism>
<dbReference type="EMBL" id="CP133613">
    <property type="protein sequence ID" value="WMV15253.1"/>
    <property type="molecule type" value="Genomic_DNA"/>
</dbReference>
<sequence>MNFIEEFELSTGDECIELFKNTIFGSYLNIPKCNYQGQITKCLLLLEVEQDNTYELHIRHANGNVLHFSIKEFAIITRLKCTENIEDI</sequence>
<evidence type="ECO:0000313" key="1">
    <source>
        <dbReference type="EMBL" id="WMV15253.1"/>
    </source>
</evidence>